<protein>
    <submittedName>
        <fullName evidence="3">Helix-turn-helix transcriptional regulator</fullName>
    </submittedName>
</protein>
<accession>A0ABD5P4W4</accession>
<feature type="domain" description="HVO-A0261-like N-terminal" evidence="2">
    <location>
        <begin position="10"/>
        <end position="88"/>
    </location>
</feature>
<evidence type="ECO:0000259" key="1">
    <source>
        <dbReference type="Pfam" id="PF08350"/>
    </source>
</evidence>
<dbReference type="SUPFAM" id="SSF46785">
    <property type="entry name" value="Winged helix' DNA-binding domain"/>
    <property type="match status" value="1"/>
</dbReference>
<proteinExistence type="predicted"/>
<feature type="domain" description="Methanogenesis regulatory protein FilR1 middle" evidence="1">
    <location>
        <begin position="121"/>
        <end position="252"/>
    </location>
</feature>
<gene>
    <name evidence="3" type="ORF">ACFOZ7_19980</name>
</gene>
<dbReference type="Proteomes" id="UP001595821">
    <property type="component" value="Unassembled WGS sequence"/>
</dbReference>
<evidence type="ECO:0000313" key="3">
    <source>
        <dbReference type="EMBL" id="MFC4249180.1"/>
    </source>
</evidence>
<dbReference type="InterPro" id="IPR057527">
    <property type="entry name" value="HVO_A0261-like_N"/>
</dbReference>
<dbReference type="InterPro" id="IPR036390">
    <property type="entry name" value="WH_DNA-bd_sf"/>
</dbReference>
<dbReference type="EMBL" id="JBHSDJ010000131">
    <property type="protein sequence ID" value="MFC4249180.1"/>
    <property type="molecule type" value="Genomic_DNA"/>
</dbReference>
<comment type="caution">
    <text evidence="3">The sequence shown here is derived from an EMBL/GenBank/DDBJ whole genome shotgun (WGS) entry which is preliminary data.</text>
</comment>
<sequence length="261" mass="29061">MPASPDDSVLETITRRRSLLAALEDGPRDKRDIVDALECSRSTIDRAIRELEWLAFVDRTDGAYRLTVAGQLALAEHRRRLESIDAIARVADLLEYVPHDAPMAPSMLEGATVHEREPHAPNEPLEEIASLIGTADRLRGFAAADRIPQFRHQLYDRTLDGTLDAEVLFTDELTTFLLEDRPREIRKLLVDGTLDIYSIQSIPYGLGIVETQSSSQAFVVVQNEAAEVQGVIQNDSPAALEWADAVYRRHRATATKLDPPA</sequence>
<dbReference type="RefSeq" id="WP_246972693.1">
    <property type="nucleotide sequence ID" value="NZ_CP095397.1"/>
</dbReference>
<name>A0ABD5P4W4_9EURY</name>
<organism evidence="3 4">
    <name type="scientific">Natribaculum luteum</name>
    <dbReference type="NCBI Taxonomy" id="1586232"/>
    <lineage>
        <taxon>Archaea</taxon>
        <taxon>Methanobacteriati</taxon>
        <taxon>Methanobacteriota</taxon>
        <taxon>Stenosarchaea group</taxon>
        <taxon>Halobacteria</taxon>
        <taxon>Halobacteriales</taxon>
        <taxon>Natrialbaceae</taxon>
        <taxon>Natribaculum</taxon>
    </lineage>
</organism>
<dbReference type="AlphaFoldDB" id="A0ABD5P4W4"/>
<reference evidence="3 4" key="1">
    <citation type="journal article" date="2014" name="Int. J. Syst. Evol. Microbiol.">
        <title>Complete genome sequence of Corynebacterium casei LMG S-19264T (=DSM 44701T), isolated from a smear-ripened cheese.</title>
        <authorList>
            <consortium name="US DOE Joint Genome Institute (JGI-PGF)"/>
            <person name="Walter F."/>
            <person name="Albersmeier A."/>
            <person name="Kalinowski J."/>
            <person name="Ruckert C."/>
        </authorList>
    </citation>
    <scope>NUCLEOTIDE SEQUENCE [LARGE SCALE GENOMIC DNA]</scope>
    <source>
        <strain evidence="3 4">IBRC-M 10912</strain>
    </source>
</reference>
<dbReference type="GeneID" id="71853140"/>
<dbReference type="Pfam" id="PF08350">
    <property type="entry name" value="FilR1_middle"/>
    <property type="match status" value="1"/>
</dbReference>
<dbReference type="InterPro" id="IPR013561">
    <property type="entry name" value="FilR1_middle_dom"/>
</dbReference>
<evidence type="ECO:0000313" key="4">
    <source>
        <dbReference type="Proteomes" id="UP001595821"/>
    </source>
</evidence>
<dbReference type="Pfam" id="PF25213">
    <property type="entry name" value="HVO_A0261_N"/>
    <property type="match status" value="1"/>
</dbReference>
<evidence type="ECO:0000259" key="2">
    <source>
        <dbReference type="Pfam" id="PF25213"/>
    </source>
</evidence>